<feature type="region of interest" description="Disordered" evidence="2">
    <location>
        <begin position="140"/>
        <end position="162"/>
    </location>
</feature>
<feature type="compositionally biased region" description="Basic and acidic residues" evidence="2">
    <location>
        <begin position="24"/>
        <end position="63"/>
    </location>
</feature>
<dbReference type="Gene3D" id="3.60.10.10">
    <property type="entry name" value="Endonuclease/exonuclease/phosphatase"/>
    <property type="match status" value="1"/>
</dbReference>
<keyword evidence="1" id="KW-0175">Coiled coil</keyword>
<proteinExistence type="predicted"/>
<evidence type="ECO:0000313" key="3">
    <source>
        <dbReference type="EMBL" id="KMQ91216.1"/>
    </source>
</evidence>
<organism evidence="3 4">
    <name type="scientific">Lasius niger</name>
    <name type="common">Black garden ant</name>
    <dbReference type="NCBI Taxonomy" id="67767"/>
    <lineage>
        <taxon>Eukaryota</taxon>
        <taxon>Metazoa</taxon>
        <taxon>Ecdysozoa</taxon>
        <taxon>Arthropoda</taxon>
        <taxon>Hexapoda</taxon>
        <taxon>Insecta</taxon>
        <taxon>Pterygota</taxon>
        <taxon>Neoptera</taxon>
        <taxon>Endopterygota</taxon>
        <taxon>Hymenoptera</taxon>
        <taxon>Apocrita</taxon>
        <taxon>Aculeata</taxon>
        <taxon>Formicoidea</taxon>
        <taxon>Formicidae</taxon>
        <taxon>Formicinae</taxon>
        <taxon>Lasius</taxon>
        <taxon>Lasius</taxon>
    </lineage>
</organism>
<keyword evidence="4" id="KW-1185">Reference proteome</keyword>
<accession>A0A0J7KLW6</accession>
<evidence type="ECO:0008006" key="5">
    <source>
        <dbReference type="Google" id="ProtNLM"/>
    </source>
</evidence>
<dbReference type="PaxDb" id="67767-A0A0J7KLW6"/>
<reference evidence="3 4" key="1">
    <citation type="submission" date="2015-04" db="EMBL/GenBank/DDBJ databases">
        <title>Lasius niger genome sequencing.</title>
        <authorList>
            <person name="Konorov E.A."/>
            <person name="Nikitin M.A."/>
            <person name="Kirill M.V."/>
            <person name="Chang P."/>
        </authorList>
    </citation>
    <scope>NUCLEOTIDE SEQUENCE [LARGE SCALE GENOMIC DNA]</scope>
    <source>
        <tissue evidence="3">Whole</tissue>
    </source>
</reference>
<dbReference type="EMBL" id="LBMM01005774">
    <property type="protein sequence ID" value="KMQ91216.1"/>
    <property type="molecule type" value="Genomic_DNA"/>
</dbReference>
<sequence>MSLYQKGEGKKAGERRGSYGNVEEMLKRKREDSGERKEGEKDRIFRDNKKTPRSPIEERGGEGYEIREMMSKWREEMAEMMVELKGMRGMREDYKILMEEIKIVREQGKRVMEELDNMRREFRESERKWKEEKEELRKGMKDLEKRVEGNKPDGGRGLEGTERRIREMERKLETKEREERRKNIIIRGLEVKEETWVEEKGWRRMEEKLPKGYEWGVQLAKRRNKKGRAMGGMIMGIRKEIVEKGTKIETDKEGIIVGRVKQGRESWSIAGVYVSEGIERTLQNLERWEEGRRDGVIRMVGGDFNARTGREGGGMEIEIEEKEGMVGKRERRSKDGRVNKEGRKMIDFIDERGWCIFNGTVRGDEEGEYTFTGGKGSTVIDYVLGDEETRDKIEKMMVGDRVDSDHHPVEVWMKGRMIKRIKEKEGNGRGRGIWDEKGRKVFKEKLGRVNMGRRDVGEEWNEMEGRLREAIKDTEEELEGGKGRKGGWWNEECEGKKKEVREELRRWRREGGEKLEYRRMKREYKELCERRKKEENEIWERKAKEVKRESDVWEIVNRERKRRRRIEEGIEMREWNEYFMGVLGGVENRVQAAEQKGGKDGGSVCRFEGGI</sequence>
<dbReference type="Proteomes" id="UP000036403">
    <property type="component" value="Unassembled WGS sequence"/>
</dbReference>
<comment type="caution">
    <text evidence="3">The sequence shown here is derived from an EMBL/GenBank/DDBJ whole genome shotgun (WGS) entry which is preliminary data.</text>
</comment>
<evidence type="ECO:0000313" key="4">
    <source>
        <dbReference type="Proteomes" id="UP000036403"/>
    </source>
</evidence>
<dbReference type="InterPro" id="IPR036691">
    <property type="entry name" value="Endo/exonu/phosph_ase_sf"/>
</dbReference>
<feature type="coiled-coil region" evidence="1">
    <location>
        <begin position="490"/>
        <end position="549"/>
    </location>
</feature>
<dbReference type="STRING" id="67767.A0A0J7KLW6"/>
<dbReference type="AlphaFoldDB" id="A0A0J7KLW6"/>
<feature type="compositionally biased region" description="Basic and acidic residues" evidence="2">
    <location>
        <begin position="7"/>
        <end position="17"/>
    </location>
</feature>
<protein>
    <recommendedName>
        <fullName evidence="5">Endonuclease/exonuclease/phosphatase domain-containing protein</fullName>
    </recommendedName>
</protein>
<dbReference type="OrthoDB" id="7701337at2759"/>
<dbReference type="SUPFAM" id="SSF56219">
    <property type="entry name" value="DNase I-like"/>
    <property type="match status" value="1"/>
</dbReference>
<feature type="region of interest" description="Disordered" evidence="2">
    <location>
        <begin position="1"/>
        <end position="63"/>
    </location>
</feature>
<evidence type="ECO:0000256" key="2">
    <source>
        <dbReference type="SAM" id="MobiDB-lite"/>
    </source>
</evidence>
<evidence type="ECO:0000256" key="1">
    <source>
        <dbReference type="SAM" id="Coils"/>
    </source>
</evidence>
<gene>
    <name evidence="3" type="ORF">RF55_8944</name>
</gene>
<name>A0A0J7KLW6_LASNI</name>